<gene>
    <name evidence="9" type="ORF">NWP17_07485</name>
</gene>
<feature type="domain" description="DNA2/NAM7 helicase helicase" evidence="7">
    <location>
        <begin position="966"/>
        <end position="1148"/>
    </location>
</feature>
<feature type="domain" description="DNA2/NAM7 helicase helicase" evidence="7">
    <location>
        <begin position="339"/>
        <end position="492"/>
    </location>
</feature>
<dbReference type="GO" id="GO:0016787">
    <property type="term" value="F:hydrolase activity"/>
    <property type="evidence" value="ECO:0007669"/>
    <property type="project" value="UniProtKB-KW"/>
</dbReference>
<comment type="caution">
    <text evidence="9">The sequence shown here is derived from an EMBL/GenBank/DDBJ whole genome shotgun (WGS) entry which is preliminary data.</text>
</comment>
<evidence type="ECO:0000256" key="3">
    <source>
        <dbReference type="ARBA" id="ARBA00022801"/>
    </source>
</evidence>
<evidence type="ECO:0000259" key="8">
    <source>
        <dbReference type="Pfam" id="PF13087"/>
    </source>
</evidence>
<protein>
    <submittedName>
        <fullName evidence="9">AAA domain-containing protein</fullName>
    </submittedName>
</protein>
<dbReference type="PANTHER" id="PTHR43788:SF8">
    <property type="entry name" value="DNA-BINDING PROTEIN SMUBP-2"/>
    <property type="match status" value="1"/>
</dbReference>
<dbReference type="Proteomes" id="UP001159387">
    <property type="component" value="Unassembled WGS sequence"/>
</dbReference>
<dbReference type="InterPro" id="IPR050534">
    <property type="entry name" value="Coronavir_polyprotein_1ab"/>
</dbReference>
<keyword evidence="5" id="KW-0067">ATP-binding</keyword>
<evidence type="ECO:0000256" key="4">
    <source>
        <dbReference type="ARBA" id="ARBA00022806"/>
    </source>
</evidence>
<dbReference type="CDD" id="cd18808">
    <property type="entry name" value="SF1_C_Upf1"/>
    <property type="match status" value="1"/>
</dbReference>
<reference evidence="9 10" key="1">
    <citation type="journal article" date="2023" name="J. Phycol.">
        <title>Chrysosporum ovalisporum is synonymous with the true-branching cyanobacterium Umezakia natans (Nostocales/Aphanizomenonaceae).</title>
        <authorList>
            <person name="McGregor G.B."/>
            <person name="Sendall B.C."/>
            <person name="Niiyama Y."/>
            <person name="Tuji A."/>
            <person name="Willis A."/>
        </authorList>
    </citation>
    <scope>NUCLEOTIDE SEQUENCE [LARGE SCALE GENOMIC DNA]</scope>
    <source>
        <strain evidence="9 10">ANA360D</strain>
    </source>
</reference>
<dbReference type="InterPro" id="IPR047187">
    <property type="entry name" value="SF1_C_Upf1"/>
</dbReference>
<dbReference type="Pfam" id="PF13086">
    <property type="entry name" value="AAA_11"/>
    <property type="match status" value="2"/>
</dbReference>
<dbReference type="GO" id="GO:0005524">
    <property type="term" value="F:ATP binding"/>
    <property type="evidence" value="ECO:0007669"/>
    <property type="project" value="UniProtKB-KW"/>
</dbReference>
<name>A0AA43GRG8_9CYAN</name>
<evidence type="ECO:0000256" key="5">
    <source>
        <dbReference type="ARBA" id="ARBA00022840"/>
    </source>
</evidence>
<dbReference type="InterPro" id="IPR041679">
    <property type="entry name" value="DNA2/NAM7-like_C"/>
</dbReference>
<dbReference type="CDD" id="cd17934">
    <property type="entry name" value="DEXXQc_Upf1-like"/>
    <property type="match status" value="1"/>
</dbReference>
<evidence type="ECO:0000256" key="2">
    <source>
        <dbReference type="ARBA" id="ARBA00022741"/>
    </source>
</evidence>
<keyword evidence="4" id="KW-0347">Helicase</keyword>
<dbReference type="PANTHER" id="PTHR43788">
    <property type="entry name" value="DNA2/NAM7 HELICASE FAMILY MEMBER"/>
    <property type="match status" value="1"/>
</dbReference>
<dbReference type="GO" id="GO:0043139">
    <property type="term" value="F:5'-3' DNA helicase activity"/>
    <property type="evidence" value="ECO:0007669"/>
    <property type="project" value="TreeGrafter"/>
</dbReference>
<keyword evidence="10" id="KW-1185">Reference proteome</keyword>
<evidence type="ECO:0000313" key="9">
    <source>
        <dbReference type="EMBL" id="MDH6060280.1"/>
    </source>
</evidence>
<evidence type="ECO:0000256" key="6">
    <source>
        <dbReference type="SAM" id="Coils"/>
    </source>
</evidence>
<organism evidence="9 10">
    <name type="scientific">Chrysosporum bergii ANA360D</name>
    <dbReference type="NCBI Taxonomy" id="617107"/>
    <lineage>
        <taxon>Bacteria</taxon>
        <taxon>Bacillati</taxon>
        <taxon>Cyanobacteriota</taxon>
        <taxon>Cyanophyceae</taxon>
        <taxon>Nostocales</taxon>
        <taxon>Nodulariaceae</taxon>
        <taxon>Chrysosporum</taxon>
    </lineage>
</organism>
<comment type="similarity">
    <text evidence="1">Belongs to the DNA2/NAM7 helicase family.</text>
</comment>
<dbReference type="InterPro" id="IPR041677">
    <property type="entry name" value="DNA2/NAM7_AAA_11"/>
</dbReference>
<dbReference type="RefSeq" id="WP_280654285.1">
    <property type="nucleotide sequence ID" value="NZ_JANQDH010000048.1"/>
</dbReference>
<dbReference type="Pfam" id="PF13087">
    <property type="entry name" value="AAA_12"/>
    <property type="match status" value="1"/>
</dbReference>
<feature type="coiled-coil region" evidence="6">
    <location>
        <begin position="632"/>
        <end position="659"/>
    </location>
</feature>
<evidence type="ECO:0000259" key="7">
    <source>
        <dbReference type="Pfam" id="PF13086"/>
    </source>
</evidence>
<evidence type="ECO:0000256" key="1">
    <source>
        <dbReference type="ARBA" id="ARBA00007913"/>
    </source>
</evidence>
<accession>A0AA43GRG8</accession>
<sequence length="1406" mass="160688">MPAFLNNRHSENWSYQCVRVVNRDEIPDLLGDQPCMFYVRRQGVGRNPDEEIWQLTIATDQEQLPLPAKLQSQGKTYSLRAAIREDGIGGLKILSTCKLHLSRGHADGYAVPFCLRLLPHEQHRLGIPKAALARMANVPVCGDYVPTADQLQAWKAFLQVEENIAKSRQFCVAFVDNYYGSNTRYITFEVDVNSATLDGAEENYLHLANFWERVKGCQNQGVKLSSTVPRGQPTHKIPQLGSIAKVDPQNCLIKVKLECELAEYTATELDQPPGKGFLFFDAAGDIQQVRRKKEALEQLKQGQTQNPYLGKFLFDASQARASNKTVRLQGDDLLLSSANTGQKAAVEKVLAAEDLVLIQGPPGTGKTTVIAEICYQIARRGGRTLIASQANLAVDNALSRLVHNPVIRAVRKGRAEKVGEEGQPFLEDQVIGTWLENTAADCESSLEKRLQNVEFLRELLGALPRFTDYLSREEALNEQQIQLNEERESLAATCEIQAAIHQQALNKINQVKYIKLGLDYILNNALNINWQAPELKNCLPYLQPYIEDIEGDFLNNVRQAIKCTDKLGLVCPANDAFALAVWLWENVANKITDFKVAFAYAQDAVSVMSEVAKEVLARGENYTNVHHPPIDEEELISQRENLEQTVKGWQNRLREIEYVIAAMIQWKSTAPVVLYQVVRECQQSGQVLTEEALQLPLGLLMFAGQLNLTILPSRYQINLPDWQVLYKALNYEVEGGFVDRKGRQYNFSYFLEQNFSQVPFVLSGSDRSQWRKIYEDFQNYQLLNFNQRKFLVENTQLFLLRMEQVYGGSWELNHLDSTLKYISEDLFTTILTHARQCIAQVKTQTEKNLQYFQHQLSELEKHISTHRQISGTSSQIAAANSQLEQVINSLQLLRQQPNVPDRLRALATEYLTNQSKIWEEQEKFATQVNTGLSYVSQLETLIPLITPFPVLENIKQFLDEELETIEQESTLAAKQLQKIQTQLKKINHQPHIEPSKELILSRNWWERFWLTISEKCQPEDINIDLFNLEFLHKIKTRFHAWQNQLVEAETYVRRYHDFTQDWIDRVKNPSERDRNDLKRIYLDNANVIGITCVQAANYNFSQEFTAFDVVIIDEVSKCTPPELLIPALKAKKLVMVGDHRQLPPMLNSNTIVEVAQSLGSQRSELEFLEESLFKIQFESADASIKQMLNIQYRMHPFIMGAINQFYQGKLECGLLQPDSQRAHNLTGEIIQTHHHLVWVKMPRDKEFEEQRENTSFSNPHEIDIIASLCQQFEDTWAAKIAKGEAKKQIAVITFYNAQLRKIDERLQPQLFPSLDIRTGTVDRFQGMERPVVIVSMVRNNDQGDVGFAKKPERVNVAFSRAQELLVIVGCHDLFTRQGGKVGNMYLEISQTVNIQGGFVDFSRFFS</sequence>
<keyword evidence="2" id="KW-0547">Nucleotide-binding</keyword>
<feature type="domain" description="DNA2/NAM7 helicase-like C-terminal" evidence="8">
    <location>
        <begin position="1168"/>
        <end position="1371"/>
    </location>
</feature>
<dbReference type="Gene3D" id="3.40.50.300">
    <property type="entry name" value="P-loop containing nucleotide triphosphate hydrolases"/>
    <property type="match status" value="3"/>
</dbReference>
<proteinExistence type="inferred from homology"/>
<dbReference type="EMBL" id="JANQDH010000048">
    <property type="protein sequence ID" value="MDH6060280.1"/>
    <property type="molecule type" value="Genomic_DNA"/>
</dbReference>
<dbReference type="InterPro" id="IPR027417">
    <property type="entry name" value="P-loop_NTPase"/>
</dbReference>
<keyword evidence="6" id="KW-0175">Coiled coil</keyword>
<dbReference type="SUPFAM" id="SSF52540">
    <property type="entry name" value="P-loop containing nucleoside triphosphate hydrolases"/>
    <property type="match status" value="1"/>
</dbReference>
<keyword evidence="3" id="KW-0378">Hydrolase</keyword>
<evidence type="ECO:0000313" key="10">
    <source>
        <dbReference type="Proteomes" id="UP001159387"/>
    </source>
</evidence>